<evidence type="ECO:0000313" key="1">
    <source>
        <dbReference type="EMBL" id="RAJ37346.1"/>
    </source>
</evidence>
<dbReference type="Proteomes" id="UP000249754">
    <property type="component" value="Unassembled WGS sequence"/>
</dbReference>
<evidence type="ECO:0000313" key="2">
    <source>
        <dbReference type="Proteomes" id="UP000249754"/>
    </source>
</evidence>
<sequence length="133" mass="15033">MSSFNTHLSFKDNPVAKYSVMQCNYSFHQLLDDKSRPSTPARGGNIMVQISTPPDTLLLKWMVDSYKVRSGMITFYKIDEETAFQRVAFIDAYCVEYHTHYNAIGSASMTTTIIIAAKSLTINGVDHNNDWPV</sequence>
<reference evidence="1 2" key="1">
    <citation type="submission" date="2018-06" db="EMBL/GenBank/DDBJ databases">
        <title>Genomic Encyclopedia of Archaeal and Bacterial Type Strains, Phase II (KMG-II): from individual species to whole genera.</title>
        <authorList>
            <person name="Goeker M."/>
        </authorList>
    </citation>
    <scope>NUCLEOTIDE SEQUENCE [LARGE SCALE GENOMIC DNA]</scope>
    <source>
        <strain evidence="1 2">DSM 14825</strain>
    </source>
</reference>
<name>A0A327T6T5_9SPHI</name>
<evidence type="ECO:0008006" key="3">
    <source>
        <dbReference type="Google" id="ProtNLM"/>
    </source>
</evidence>
<accession>A0A327T6T5</accession>
<comment type="caution">
    <text evidence="1">The sequence shown here is derived from an EMBL/GenBank/DDBJ whole genome shotgun (WGS) entry which is preliminary data.</text>
</comment>
<proteinExistence type="predicted"/>
<dbReference type="Pfam" id="PF17642">
    <property type="entry name" value="TssD"/>
    <property type="match status" value="1"/>
</dbReference>
<dbReference type="RefSeq" id="WP_111632059.1">
    <property type="nucleotide sequence ID" value="NZ_QLLR01000001.1"/>
</dbReference>
<organism evidence="1 2">
    <name type="scientific">Pedobacter cryoconitis</name>
    <dbReference type="NCBI Taxonomy" id="188932"/>
    <lineage>
        <taxon>Bacteria</taxon>
        <taxon>Pseudomonadati</taxon>
        <taxon>Bacteroidota</taxon>
        <taxon>Sphingobacteriia</taxon>
        <taxon>Sphingobacteriales</taxon>
        <taxon>Sphingobacteriaceae</taxon>
        <taxon>Pedobacter</taxon>
    </lineage>
</organism>
<dbReference type="OrthoDB" id="955509at2"/>
<gene>
    <name evidence="1" type="ORF">LY11_00422</name>
</gene>
<dbReference type="EMBL" id="QLLR01000001">
    <property type="protein sequence ID" value="RAJ37346.1"/>
    <property type="molecule type" value="Genomic_DNA"/>
</dbReference>
<dbReference type="AlphaFoldDB" id="A0A327T6T5"/>
<dbReference type="GO" id="GO:0033104">
    <property type="term" value="C:type VI protein secretion system complex"/>
    <property type="evidence" value="ECO:0007669"/>
    <property type="project" value="InterPro"/>
</dbReference>
<dbReference type="InterPro" id="IPR041408">
    <property type="entry name" value="Hcp_Tssd"/>
</dbReference>
<protein>
    <recommendedName>
        <fullName evidence="3">Type VI secretion system needle protein Hcp</fullName>
    </recommendedName>
</protein>